<comment type="caution">
    <text evidence="5">The sequence shown here is derived from an EMBL/GenBank/DDBJ whole genome shotgun (WGS) entry which is preliminary data.</text>
</comment>
<dbReference type="PANTHER" id="PTHR24189">
    <property type="entry name" value="MYOTROPHIN"/>
    <property type="match status" value="1"/>
</dbReference>
<evidence type="ECO:0000256" key="4">
    <source>
        <dbReference type="SAM" id="MobiDB-lite"/>
    </source>
</evidence>
<dbReference type="SMART" id="SM00248">
    <property type="entry name" value="ANK"/>
    <property type="match status" value="5"/>
</dbReference>
<accession>A0A9P1BKR9</accession>
<keyword evidence="7" id="KW-1185">Reference proteome</keyword>
<dbReference type="EMBL" id="CAMXCT020000136">
    <property type="protein sequence ID" value="CAL1127850.1"/>
    <property type="molecule type" value="Genomic_DNA"/>
</dbReference>
<keyword evidence="2 3" id="KW-0040">ANK repeat</keyword>
<name>A0A9P1BKR9_9DINO</name>
<sequence length="916" mass="102481">MFPLNWQQHIVSTGDFTVESDRDVVVKLSEKALESKMEHLRRSENWSMYRYLLAHRPRLLGQDQVESRSTEDFLQQFGFESLEAAVKDQSPMPAMLCAIFAGDVKMLQRLVESRADVNARLKGLGHLGYFDTQTPLIAATKSNQKGSLLQALIDLRADVHATTRVGLNCGFVVRSPEHVEVLLRARADLHSNCLPMGLTPLTGAVVWSTQETVLAMLKARCDANPPSRGGPAPAPRGFVREGPGGGTSPLETKVLFDILKRWASNAYHRIVEDTRPAGCPWQALKASFCEVGLEVTESELRRALIHCYMNLDDSSKTEAAERKLTDPLSYFHLARYVNVEQVLKHWNWYLYCLSFESHDFTSDHNQWNRLPEETLVRMPMDFVDLEVLSQSFQTRVTAIQLNRRPVTFGIPMPDSTPALLLVHDGLWAPMLGQKPISADSFCVHEIVELADSLPGYLENFLGETGCTMEYDLLKDCYTVCVGQHLLPVPREHIKRMVTDRQKSVPQSRRTSDIKCGPLPGQAPALNGIPDGEVEFHLLFELVVHDLLLHLEEIKEQLSGRVHVKPDPMIEYKEFFQTLNVLPEGLEIVPFEAPKAKSGGFANGSSKPNGPVENRRLTHMSLREVKELVENQMRVWVKCQQSSDQGDEVYLPCRSGDFICLVKAGKEFPDGSINFVAHTLTSPTVKKWIFSDAICQFVAREAFAHDESWPHPAEEFLSLQPNDTVSVLERQTGQWQGWALAQHGCEQGLVQLELLDAQVYVQQTSDGADTQRAKKISKEQLSNRHQVGYGPLHGLTFLRARMSLDSADLARTLLSFRADVNAKTRPGDSFRFIVKAASLHAAFMGVEDGSYLKKLLVSLPGLTPLGGAAFVGNQALAKIFLEHDAEVTRNDRGDLPEDLARLNGHVNMLQLLQTFAV</sequence>
<dbReference type="InterPro" id="IPR050745">
    <property type="entry name" value="Multifunctional_regulatory"/>
</dbReference>
<evidence type="ECO:0000313" key="5">
    <source>
        <dbReference type="EMBL" id="CAI3974475.1"/>
    </source>
</evidence>
<reference evidence="5" key="1">
    <citation type="submission" date="2022-10" db="EMBL/GenBank/DDBJ databases">
        <authorList>
            <person name="Chen Y."/>
            <person name="Dougan E. K."/>
            <person name="Chan C."/>
            <person name="Rhodes N."/>
            <person name="Thang M."/>
        </authorList>
    </citation>
    <scope>NUCLEOTIDE SEQUENCE</scope>
</reference>
<evidence type="ECO:0000256" key="1">
    <source>
        <dbReference type="ARBA" id="ARBA00022737"/>
    </source>
</evidence>
<feature type="region of interest" description="Disordered" evidence="4">
    <location>
        <begin position="224"/>
        <end position="246"/>
    </location>
</feature>
<dbReference type="PANTHER" id="PTHR24189:SF50">
    <property type="entry name" value="ANKYRIN REPEAT AND SOCS BOX PROTEIN 2"/>
    <property type="match status" value="1"/>
</dbReference>
<evidence type="ECO:0000256" key="2">
    <source>
        <dbReference type="ARBA" id="ARBA00023043"/>
    </source>
</evidence>
<dbReference type="InterPro" id="IPR002110">
    <property type="entry name" value="Ankyrin_rpt"/>
</dbReference>
<proteinExistence type="predicted"/>
<dbReference type="EMBL" id="CAMXCT010000136">
    <property type="protein sequence ID" value="CAI3974475.1"/>
    <property type="molecule type" value="Genomic_DNA"/>
</dbReference>
<feature type="compositionally biased region" description="Low complexity" evidence="4">
    <location>
        <begin position="225"/>
        <end position="237"/>
    </location>
</feature>
<organism evidence="5">
    <name type="scientific">Cladocopium goreaui</name>
    <dbReference type="NCBI Taxonomy" id="2562237"/>
    <lineage>
        <taxon>Eukaryota</taxon>
        <taxon>Sar</taxon>
        <taxon>Alveolata</taxon>
        <taxon>Dinophyceae</taxon>
        <taxon>Suessiales</taxon>
        <taxon>Symbiodiniaceae</taxon>
        <taxon>Cladocopium</taxon>
    </lineage>
</organism>
<dbReference type="SUPFAM" id="SSF48403">
    <property type="entry name" value="Ankyrin repeat"/>
    <property type="match status" value="2"/>
</dbReference>
<dbReference type="EMBL" id="CAMXCT030000136">
    <property type="protein sequence ID" value="CAL4761787.1"/>
    <property type="molecule type" value="Genomic_DNA"/>
</dbReference>
<evidence type="ECO:0000313" key="7">
    <source>
        <dbReference type="Proteomes" id="UP001152797"/>
    </source>
</evidence>
<dbReference type="Proteomes" id="UP001152797">
    <property type="component" value="Unassembled WGS sequence"/>
</dbReference>
<protein>
    <submittedName>
        <fullName evidence="5">Uncharacterized protein</fullName>
    </submittedName>
</protein>
<feature type="repeat" description="ANK" evidence="3">
    <location>
        <begin position="859"/>
        <end position="891"/>
    </location>
</feature>
<dbReference type="OrthoDB" id="425841at2759"/>
<gene>
    <name evidence="5" type="ORF">C1SCF055_LOCUS2872</name>
</gene>
<dbReference type="PROSITE" id="PS50088">
    <property type="entry name" value="ANK_REPEAT"/>
    <property type="match status" value="1"/>
</dbReference>
<evidence type="ECO:0000313" key="6">
    <source>
        <dbReference type="EMBL" id="CAL1127850.1"/>
    </source>
</evidence>
<evidence type="ECO:0000256" key="3">
    <source>
        <dbReference type="PROSITE-ProRule" id="PRU00023"/>
    </source>
</evidence>
<dbReference type="AlphaFoldDB" id="A0A9P1BKR9"/>
<dbReference type="InterPro" id="IPR036770">
    <property type="entry name" value="Ankyrin_rpt-contain_sf"/>
</dbReference>
<keyword evidence="1" id="KW-0677">Repeat</keyword>
<dbReference type="Gene3D" id="1.25.40.20">
    <property type="entry name" value="Ankyrin repeat-containing domain"/>
    <property type="match status" value="2"/>
</dbReference>
<reference evidence="6" key="2">
    <citation type="submission" date="2024-04" db="EMBL/GenBank/DDBJ databases">
        <authorList>
            <person name="Chen Y."/>
            <person name="Shah S."/>
            <person name="Dougan E. K."/>
            <person name="Thang M."/>
            <person name="Chan C."/>
        </authorList>
    </citation>
    <scope>NUCLEOTIDE SEQUENCE [LARGE SCALE GENOMIC DNA]</scope>
</reference>